<dbReference type="Pfam" id="PF02613">
    <property type="entry name" value="Nitrate_red_del"/>
    <property type="match status" value="1"/>
</dbReference>
<evidence type="ECO:0000313" key="2">
    <source>
        <dbReference type="EMBL" id="RUT45310.1"/>
    </source>
</evidence>
<dbReference type="AlphaFoldDB" id="A0A3S1BN00"/>
<dbReference type="RefSeq" id="WP_127192917.1">
    <property type="nucleotide sequence ID" value="NZ_RZNY01000012.1"/>
</dbReference>
<dbReference type="OrthoDB" id="5296272at2"/>
<dbReference type="InterPro" id="IPR003765">
    <property type="entry name" value="NO3_reductase_chaperone_NarJ"/>
</dbReference>
<dbReference type="Proteomes" id="UP000279446">
    <property type="component" value="Unassembled WGS sequence"/>
</dbReference>
<dbReference type="PANTHER" id="PTHR43680">
    <property type="entry name" value="NITRATE REDUCTASE MOLYBDENUM COFACTOR ASSEMBLY CHAPERONE"/>
    <property type="match status" value="1"/>
</dbReference>
<protein>
    <submittedName>
        <fullName evidence="2">Nitrate reductase molybdenum cofactor assembly chaperone</fullName>
    </submittedName>
</protein>
<keyword evidence="1" id="KW-0534">Nitrate assimilation</keyword>
<dbReference type="GO" id="GO:0051131">
    <property type="term" value="P:chaperone-mediated protein complex assembly"/>
    <property type="evidence" value="ECO:0007669"/>
    <property type="project" value="InterPro"/>
</dbReference>
<reference evidence="2 3" key="1">
    <citation type="submission" date="2018-12" db="EMBL/GenBank/DDBJ databases">
        <authorList>
            <person name="Sun L."/>
            <person name="Chen Z."/>
        </authorList>
    </citation>
    <scope>NUCLEOTIDE SEQUENCE [LARGE SCALE GENOMIC DNA]</scope>
    <source>
        <strain evidence="2 3">DSM 15890</strain>
    </source>
</reference>
<dbReference type="GO" id="GO:0051082">
    <property type="term" value="F:unfolded protein binding"/>
    <property type="evidence" value="ECO:0007669"/>
    <property type="project" value="InterPro"/>
</dbReference>
<comment type="caution">
    <text evidence="2">The sequence shown here is derived from an EMBL/GenBank/DDBJ whole genome shotgun (WGS) entry which is preliminary data.</text>
</comment>
<dbReference type="SUPFAM" id="SSF89155">
    <property type="entry name" value="TorD-like"/>
    <property type="match status" value="1"/>
</dbReference>
<dbReference type="PANTHER" id="PTHR43680:SF2">
    <property type="entry name" value="NITRATE REDUCTASE MOLYBDENUM COFACTOR ASSEMBLY CHAPERONE NARJ"/>
    <property type="match status" value="1"/>
</dbReference>
<name>A0A3S1BN00_9BACL</name>
<keyword evidence="3" id="KW-1185">Reference proteome</keyword>
<dbReference type="InterPro" id="IPR036411">
    <property type="entry name" value="TorD-like_sf"/>
</dbReference>
<sequence>MQDITLRSSWMMMSFLLQYPDEQWQERADDMFVNWCELLQDENDDQAVKLQEYASDCITEFVGMDSEVITANYVKTFDFNKKANLYLTYGQLGEERERGPALLKLKQIYEEEGMILASEELPDYLPLVLEYVAVAEENNGVALLLSFRKALEGVRDALAAAGSPYRHVLMGILMLLDQSSVKEGSFHFEASVGYSGTGGGTGTTGCGPMWAAAGYGGGSPFAYQGGNQVERGESE</sequence>
<dbReference type="NCBIfam" id="TIGR00684">
    <property type="entry name" value="narJ"/>
    <property type="match status" value="1"/>
</dbReference>
<dbReference type="EMBL" id="RZNY01000012">
    <property type="protein sequence ID" value="RUT45310.1"/>
    <property type="molecule type" value="Genomic_DNA"/>
</dbReference>
<dbReference type="GO" id="GO:0042128">
    <property type="term" value="P:nitrate assimilation"/>
    <property type="evidence" value="ECO:0007669"/>
    <property type="project" value="UniProtKB-KW"/>
</dbReference>
<proteinExistence type="predicted"/>
<organism evidence="2 3">
    <name type="scientific">Paenibacillus anaericanus</name>
    <dbReference type="NCBI Taxonomy" id="170367"/>
    <lineage>
        <taxon>Bacteria</taxon>
        <taxon>Bacillati</taxon>
        <taxon>Bacillota</taxon>
        <taxon>Bacilli</taxon>
        <taxon>Bacillales</taxon>
        <taxon>Paenibacillaceae</taxon>
        <taxon>Paenibacillus</taxon>
    </lineage>
</organism>
<dbReference type="InterPro" id="IPR020945">
    <property type="entry name" value="DMSO/NO3_reduct_chaperone"/>
</dbReference>
<accession>A0A3S1BN00</accession>
<evidence type="ECO:0000256" key="1">
    <source>
        <dbReference type="ARBA" id="ARBA00023063"/>
    </source>
</evidence>
<dbReference type="GO" id="GO:0016530">
    <property type="term" value="F:metallochaperone activity"/>
    <property type="evidence" value="ECO:0007669"/>
    <property type="project" value="TreeGrafter"/>
</dbReference>
<gene>
    <name evidence="2" type="primary">narJ</name>
    <name evidence="2" type="ORF">EJP82_15215</name>
</gene>
<evidence type="ECO:0000313" key="3">
    <source>
        <dbReference type="Proteomes" id="UP000279446"/>
    </source>
</evidence>